<name>A0ABD1YDR0_9MARC</name>
<keyword evidence="3 7" id="KW-1003">Cell membrane</keyword>
<dbReference type="Pfam" id="PF04535">
    <property type="entry name" value="CASP_dom"/>
    <property type="match status" value="1"/>
</dbReference>
<dbReference type="InterPro" id="IPR006702">
    <property type="entry name" value="CASP_dom"/>
</dbReference>
<evidence type="ECO:0000256" key="5">
    <source>
        <dbReference type="ARBA" id="ARBA00022989"/>
    </source>
</evidence>
<comment type="subcellular location">
    <subcellularLocation>
        <location evidence="1 7">Cell membrane</location>
        <topology evidence="1 7">Multi-pass membrane protein</topology>
    </subcellularLocation>
</comment>
<keyword evidence="5 7" id="KW-1133">Transmembrane helix</keyword>
<feature type="transmembrane region" description="Helical" evidence="7">
    <location>
        <begin position="141"/>
        <end position="164"/>
    </location>
</feature>
<dbReference type="AlphaFoldDB" id="A0ABD1YDR0"/>
<dbReference type="Proteomes" id="UP001605036">
    <property type="component" value="Unassembled WGS sequence"/>
</dbReference>
<evidence type="ECO:0000256" key="1">
    <source>
        <dbReference type="ARBA" id="ARBA00004651"/>
    </source>
</evidence>
<keyword evidence="4 7" id="KW-0812">Transmembrane</keyword>
<comment type="subunit">
    <text evidence="7">Homodimer and heterodimers.</text>
</comment>
<sequence>MADYTKVLFKIDQFVPTVEKTEWEATPAAPLDTSTGRISEPTNVFSKQQTIEVHVTAPDVDGLVSSRLRGTSAWLHLIAALITGFNKYLYGSDSDFSYQPSLSKLQTLNIILFVYSLRLWKMGSRMERRKRPHICILPLGFIFILDQAVSWLMLIVCSSAWTTFTTRSCVDTYGRGYCRRTQAGVATSFLAWAFLLAPSVLTLLRLAAKLRDGMIVANANARRSRKPCD</sequence>
<dbReference type="EMBL" id="JBHFFA010000004">
    <property type="protein sequence ID" value="KAL2628924.1"/>
    <property type="molecule type" value="Genomic_DNA"/>
</dbReference>
<evidence type="ECO:0000256" key="7">
    <source>
        <dbReference type="RuleBase" id="RU361233"/>
    </source>
</evidence>
<evidence type="ECO:0000256" key="2">
    <source>
        <dbReference type="ARBA" id="ARBA00007651"/>
    </source>
</evidence>
<evidence type="ECO:0000256" key="4">
    <source>
        <dbReference type="ARBA" id="ARBA00022692"/>
    </source>
</evidence>
<comment type="caution">
    <text evidence="9">The sequence shown here is derived from an EMBL/GenBank/DDBJ whole genome shotgun (WGS) entry which is preliminary data.</text>
</comment>
<evidence type="ECO:0000313" key="9">
    <source>
        <dbReference type="EMBL" id="KAL2628924.1"/>
    </source>
</evidence>
<feature type="transmembrane region" description="Helical" evidence="7">
    <location>
        <begin position="184"/>
        <end position="204"/>
    </location>
</feature>
<proteinExistence type="inferred from homology"/>
<evidence type="ECO:0000259" key="8">
    <source>
        <dbReference type="Pfam" id="PF04535"/>
    </source>
</evidence>
<keyword evidence="6 7" id="KW-0472">Membrane</keyword>
<comment type="caution">
    <text evidence="7">Lacks conserved residue(s) required for the propagation of feature annotation.</text>
</comment>
<reference evidence="9 10" key="1">
    <citation type="submission" date="2024-09" db="EMBL/GenBank/DDBJ databases">
        <title>Chromosome-scale assembly of Riccia fluitans.</title>
        <authorList>
            <person name="Paukszto L."/>
            <person name="Sawicki J."/>
            <person name="Karawczyk K."/>
            <person name="Piernik-Szablinska J."/>
            <person name="Szczecinska M."/>
            <person name="Mazdziarz M."/>
        </authorList>
    </citation>
    <scope>NUCLEOTIDE SEQUENCE [LARGE SCALE GENOMIC DNA]</scope>
    <source>
        <strain evidence="9">Rf_01</strain>
        <tissue evidence="9">Aerial parts of the thallus</tissue>
    </source>
</reference>
<evidence type="ECO:0000256" key="6">
    <source>
        <dbReference type="ARBA" id="ARBA00023136"/>
    </source>
</evidence>
<evidence type="ECO:0000313" key="10">
    <source>
        <dbReference type="Proteomes" id="UP001605036"/>
    </source>
</evidence>
<organism evidence="9 10">
    <name type="scientific">Riccia fluitans</name>
    <dbReference type="NCBI Taxonomy" id="41844"/>
    <lineage>
        <taxon>Eukaryota</taxon>
        <taxon>Viridiplantae</taxon>
        <taxon>Streptophyta</taxon>
        <taxon>Embryophyta</taxon>
        <taxon>Marchantiophyta</taxon>
        <taxon>Marchantiopsida</taxon>
        <taxon>Marchantiidae</taxon>
        <taxon>Marchantiales</taxon>
        <taxon>Ricciaceae</taxon>
        <taxon>Riccia</taxon>
    </lineage>
</organism>
<keyword evidence="10" id="KW-1185">Reference proteome</keyword>
<comment type="similarity">
    <text evidence="2 7">Belongs to the Casparian strip membrane proteins (CASP) family.</text>
</comment>
<accession>A0ABD1YDR0</accession>
<evidence type="ECO:0000256" key="3">
    <source>
        <dbReference type="ARBA" id="ARBA00022475"/>
    </source>
</evidence>
<dbReference type="GO" id="GO:0005886">
    <property type="term" value="C:plasma membrane"/>
    <property type="evidence" value="ECO:0007669"/>
    <property type="project" value="UniProtKB-SubCell"/>
</dbReference>
<protein>
    <recommendedName>
        <fullName evidence="7">CASP-like protein</fullName>
    </recommendedName>
</protein>
<feature type="domain" description="Casparian strip membrane protein" evidence="8">
    <location>
        <begin position="65"/>
        <end position="194"/>
    </location>
</feature>
<gene>
    <name evidence="9" type="ORF">R1flu_013610</name>
</gene>